<dbReference type="InterPro" id="IPR003245">
    <property type="entry name" value="Phytocyanin_dom"/>
</dbReference>
<name>A0AAD8K737_TARER</name>
<dbReference type="InterPro" id="IPR008972">
    <property type="entry name" value="Cupredoxin"/>
</dbReference>
<dbReference type="PANTHER" id="PTHR33021:SF496">
    <property type="entry name" value="OS08G0482700 PROTEIN"/>
    <property type="match status" value="1"/>
</dbReference>
<comment type="caution">
    <text evidence="2">The sequence shown here is derived from an EMBL/GenBank/DDBJ whole genome shotgun (WGS) entry which is preliminary data.</text>
</comment>
<protein>
    <recommendedName>
        <fullName evidence="1">Phytocyanin domain-containing protein</fullName>
    </recommendedName>
</protein>
<feature type="domain" description="Phytocyanin" evidence="1">
    <location>
        <begin position="27"/>
        <end position="127"/>
    </location>
</feature>
<accession>A0AAD8K737</accession>
<evidence type="ECO:0000313" key="3">
    <source>
        <dbReference type="Proteomes" id="UP001229421"/>
    </source>
</evidence>
<dbReference type="Pfam" id="PF02298">
    <property type="entry name" value="Cu_bind_like"/>
    <property type="match status" value="1"/>
</dbReference>
<dbReference type="PROSITE" id="PS51485">
    <property type="entry name" value="PHYTOCYANIN"/>
    <property type="match status" value="1"/>
</dbReference>
<sequence length="127" mass="14507">MLGTVTGVAGKLPELLYGQFSTTVMSIDHNVGKVGHSWDDKRHTNYTEWARSQNFTKGDRLIFEFHFGTHNVAEVTREVYQNCDTPPHKSVIQISPAIFTLTTIGFHHYICTKDCKTHKFYVFVADK</sequence>
<keyword evidence="3" id="KW-1185">Reference proteome</keyword>
<dbReference type="AlphaFoldDB" id="A0AAD8K737"/>
<evidence type="ECO:0000313" key="2">
    <source>
        <dbReference type="EMBL" id="KAK1417148.1"/>
    </source>
</evidence>
<dbReference type="GO" id="GO:0009055">
    <property type="term" value="F:electron transfer activity"/>
    <property type="evidence" value="ECO:0007669"/>
    <property type="project" value="InterPro"/>
</dbReference>
<dbReference type="Proteomes" id="UP001229421">
    <property type="component" value="Unassembled WGS sequence"/>
</dbReference>
<reference evidence="2" key="1">
    <citation type="journal article" date="2023" name="bioRxiv">
        <title>Improved chromosome-level genome assembly for marigold (Tagetes erecta).</title>
        <authorList>
            <person name="Jiang F."/>
            <person name="Yuan L."/>
            <person name="Wang S."/>
            <person name="Wang H."/>
            <person name="Xu D."/>
            <person name="Wang A."/>
            <person name="Fan W."/>
        </authorList>
    </citation>
    <scope>NUCLEOTIDE SEQUENCE</scope>
    <source>
        <strain evidence="2">WSJ</strain>
        <tissue evidence="2">Leaf</tissue>
    </source>
</reference>
<evidence type="ECO:0000259" key="1">
    <source>
        <dbReference type="PROSITE" id="PS51485"/>
    </source>
</evidence>
<dbReference type="EMBL" id="JAUHHV010000007">
    <property type="protein sequence ID" value="KAK1417148.1"/>
    <property type="molecule type" value="Genomic_DNA"/>
</dbReference>
<dbReference type="PANTHER" id="PTHR33021">
    <property type="entry name" value="BLUE COPPER PROTEIN"/>
    <property type="match status" value="1"/>
</dbReference>
<dbReference type="SUPFAM" id="SSF49503">
    <property type="entry name" value="Cupredoxins"/>
    <property type="match status" value="1"/>
</dbReference>
<dbReference type="InterPro" id="IPR039391">
    <property type="entry name" value="Phytocyanin-like"/>
</dbReference>
<organism evidence="2 3">
    <name type="scientific">Tagetes erecta</name>
    <name type="common">African marigold</name>
    <dbReference type="NCBI Taxonomy" id="13708"/>
    <lineage>
        <taxon>Eukaryota</taxon>
        <taxon>Viridiplantae</taxon>
        <taxon>Streptophyta</taxon>
        <taxon>Embryophyta</taxon>
        <taxon>Tracheophyta</taxon>
        <taxon>Spermatophyta</taxon>
        <taxon>Magnoliopsida</taxon>
        <taxon>eudicotyledons</taxon>
        <taxon>Gunneridae</taxon>
        <taxon>Pentapetalae</taxon>
        <taxon>asterids</taxon>
        <taxon>campanulids</taxon>
        <taxon>Asterales</taxon>
        <taxon>Asteraceae</taxon>
        <taxon>Asteroideae</taxon>
        <taxon>Heliantheae alliance</taxon>
        <taxon>Tageteae</taxon>
        <taxon>Tagetes</taxon>
    </lineage>
</organism>
<proteinExistence type="predicted"/>
<dbReference type="Gene3D" id="2.60.40.420">
    <property type="entry name" value="Cupredoxins - blue copper proteins"/>
    <property type="match status" value="1"/>
</dbReference>
<dbReference type="GO" id="GO:0005886">
    <property type="term" value="C:plasma membrane"/>
    <property type="evidence" value="ECO:0007669"/>
    <property type="project" value="TreeGrafter"/>
</dbReference>
<gene>
    <name evidence="2" type="ORF">QVD17_26270</name>
</gene>